<dbReference type="PRINTS" id="PR00377">
    <property type="entry name" value="IMPHPHTASES"/>
</dbReference>
<evidence type="ECO:0000256" key="4">
    <source>
        <dbReference type="ARBA" id="ARBA00022801"/>
    </source>
</evidence>
<keyword evidence="4" id="KW-0378">Hydrolase</keyword>
<evidence type="ECO:0000256" key="3">
    <source>
        <dbReference type="ARBA" id="ARBA00022723"/>
    </source>
</evidence>
<dbReference type="Pfam" id="PF00459">
    <property type="entry name" value="Inositol_P"/>
    <property type="match status" value="1"/>
</dbReference>
<organism evidence="6 7">
    <name type="scientific">Actinomadura alba</name>
    <dbReference type="NCBI Taxonomy" id="406431"/>
    <lineage>
        <taxon>Bacteria</taxon>
        <taxon>Bacillati</taxon>
        <taxon>Actinomycetota</taxon>
        <taxon>Actinomycetes</taxon>
        <taxon>Streptosporangiales</taxon>
        <taxon>Thermomonosporaceae</taxon>
        <taxon>Actinomadura</taxon>
    </lineage>
</organism>
<dbReference type="RefSeq" id="WP_187243208.1">
    <property type="nucleotide sequence ID" value="NZ_BAAAOK010000063.1"/>
</dbReference>
<evidence type="ECO:0000256" key="5">
    <source>
        <dbReference type="ARBA" id="ARBA00022842"/>
    </source>
</evidence>
<evidence type="ECO:0000313" key="6">
    <source>
        <dbReference type="EMBL" id="MBC6466197.1"/>
    </source>
</evidence>
<keyword evidence="5" id="KW-0460">Magnesium</keyword>
<evidence type="ECO:0000256" key="2">
    <source>
        <dbReference type="ARBA" id="ARBA00013106"/>
    </source>
</evidence>
<keyword evidence="7" id="KW-1185">Reference proteome</keyword>
<dbReference type="PANTHER" id="PTHR20854:SF4">
    <property type="entry name" value="INOSITOL-1-MONOPHOSPHATASE-RELATED"/>
    <property type="match status" value="1"/>
</dbReference>
<evidence type="ECO:0000256" key="1">
    <source>
        <dbReference type="ARBA" id="ARBA00001033"/>
    </source>
</evidence>
<dbReference type="InterPro" id="IPR020583">
    <property type="entry name" value="Inositol_monoP_metal-BS"/>
</dbReference>
<dbReference type="PANTHER" id="PTHR20854">
    <property type="entry name" value="INOSITOL MONOPHOSPHATASE"/>
    <property type="match status" value="1"/>
</dbReference>
<reference evidence="6 7" key="1">
    <citation type="submission" date="2020-06" db="EMBL/GenBank/DDBJ databases">
        <title>Actinomadura xiongansis sp. nov., isolated from soil of Baiyangdian.</title>
        <authorList>
            <person name="Zhang X."/>
        </authorList>
    </citation>
    <scope>NUCLEOTIDE SEQUENCE [LARGE SCALE GENOMIC DNA]</scope>
    <source>
        <strain evidence="6 7">HBUM206468</strain>
    </source>
</reference>
<dbReference type="Proteomes" id="UP000805614">
    <property type="component" value="Unassembled WGS sequence"/>
</dbReference>
<comment type="catalytic activity">
    <reaction evidence="1">
        <text>a myo-inositol phosphate + H2O = myo-inositol + phosphate</text>
        <dbReference type="Rhea" id="RHEA:24056"/>
        <dbReference type="ChEBI" id="CHEBI:15377"/>
        <dbReference type="ChEBI" id="CHEBI:17268"/>
        <dbReference type="ChEBI" id="CHEBI:43474"/>
        <dbReference type="ChEBI" id="CHEBI:84139"/>
        <dbReference type="EC" id="3.1.3.25"/>
    </reaction>
</comment>
<dbReference type="InterPro" id="IPR020550">
    <property type="entry name" value="Inositol_monophosphatase_CS"/>
</dbReference>
<keyword evidence="3" id="KW-0479">Metal-binding</keyword>
<accession>A0ABR7LNZ0</accession>
<comment type="caution">
    <text evidence="6">The sequence shown here is derived from an EMBL/GenBank/DDBJ whole genome shotgun (WGS) entry which is preliminary data.</text>
</comment>
<dbReference type="PROSITE" id="PS00629">
    <property type="entry name" value="IMP_1"/>
    <property type="match status" value="1"/>
</dbReference>
<protein>
    <recommendedName>
        <fullName evidence="2">inositol-phosphate phosphatase</fullName>
        <ecNumber evidence="2">3.1.3.25</ecNumber>
    </recommendedName>
</protein>
<dbReference type="InterPro" id="IPR000760">
    <property type="entry name" value="Inositol_monophosphatase-like"/>
</dbReference>
<dbReference type="PROSITE" id="PS00630">
    <property type="entry name" value="IMP_2"/>
    <property type="match status" value="1"/>
</dbReference>
<proteinExistence type="predicted"/>
<dbReference type="EC" id="3.1.3.25" evidence="2"/>
<dbReference type="Gene3D" id="3.30.540.10">
    <property type="entry name" value="Fructose-1,6-Bisphosphatase, subunit A, domain 1"/>
    <property type="match status" value="1"/>
</dbReference>
<dbReference type="EMBL" id="JABVEC010000007">
    <property type="protein sequence ID" value="MBC6466197.1"/>
    <property type="molecule type" value="Genomic_DNA"/>
</dbReference>
<dbReference type="SUPFAM" id="SSF56655">
    <property type="entry name" value="Carbohydrate phosphatase"/>
    <property type="match status" value="1"/>
</dbReference>
<sequence length="266" mass="28032">MTTAPGSLLPAAIQAVSIASDLMRTRMPGLLTAKGDRDMASEVDYAVERAVREYLQQQTPSIAVLGEEEGTTGDTNGELLWALDPVDGTANFVRGLPLCGISLGLIHRGRSVLGVIDLPFLGTRYSAVQHAGAFLDGRRLQASSTSNLNDAIVAIGDYAVGQDAAAKNRLRFALTERLAAQTQRVRMLGSAAVDLTWIAEGKLDASLTMSNKPWDTAAGVIIAREAGAIIMDKDGTEHTAHSTATIAVAPKLADEIATLVHEAQAT</sequence>
<dbReference type="CDD" id="cd01637">
    <property type="entry name" value="IMPase_like"/>
    <property type="match status" value="1"/>
</dbReference>
<gene>
    <name evidence="6" type="ORF">HKK74_11900</name>
</gene>
<name>A0ABR7LNZ0_9ACTN</name>
<dbReference type="Gene3D" id="3.40.190.80">
    <property type="match status" value="1"/>
</dbReference>
<evidence type="ECO:0000313" key="7">
    <source>
        <dbReference type="Proteomes" id="UP000805614"/>
    </source>
</evidence>